<comment type="caution">
    <text evidence="3">The sequence shown here is derived from an EMBL/GenBank/DDBJ whole genome shotgun (WGS) entry which is preliminary data.</text>
</comment>
<dbReference type="Proteomes" id="UP001280121">
    <property type="component" value="Unassembled WGS sequence"/>
</dbReference>
<evidence type="ECO:0000313" key="3">
    <source>
        <dbReference type="EMBL" id="KAK2641358.1"/>
    </source>
</evidence>
<feature type="domain" description="Reverse transcriptase zinc-binding" evidence="2">
    <location>
        <begin position="159"/>
        <end position="227"/>
    </location>
</feature>
<dbReference type="GO" id="GO:0004523">
    <property type="term" value="F:RNA-DNA hybrid ribonuclease activity"/>
    <property type="evidence" value="ECO:0007669"/>
    <property type="project" value="InterPro"/>
</dbReference>
<dbReference type="Pfam" id="PF13456">
    <property type="entry name" value="RVT_3"/>
    <property type="match status" value="1"/>
</dbReference>
<protein>
    <recommendedName>
        <fullName evidence="5">Reverse transcriptase zinc-binding domain-containing protein</fullName>
    </recommendedName>
</protein>
<evidence type="ECO:0000259" key="2">
    <source>
        <dbReference type="Pfam" id="PF13966"/>
    </source>
</evidence>
<dbReference type="AlphaFoldDB" id="A0AAD9WSY2"/>
<dbReference type="InterPro" id="IPR002156">
    <property type="entry name" value="RNaseH_domain"/>
</dbReference>
<dbReference type="GO" id="GO:0003676">
    <property type="term" value="F:nucleic acid binding"/>
    <property type="evidence" value="ECO:0007669"/>
    <property type="project" value="InterPro"/>
</dbReference>
<proteinExistence type="predicted"/>
<dbReference type="PANTHER" id="PTHR47723">
    <property type="entry name" value="OS05G0353850 PROTEIN"/>
    <property type="match status" value="1"/>
</dbReference>
<dbReference type="InterPro" id="IPR053151">
    <property type="entry name" value="RNase_H-like"/>
</dbReference>
<evidence type="ECO:0000259" key="1">
    <source>
        <dbReference type="Pfam" id="PF13456"/>
    </source>
</evidence>
<dbReference type="PANTHER" id="PTHR47723:SF19">
    <property type="entry name" value="POLYNUCLEOTIDYL TRANSFERASE, RIBONUCLEASE H-LIKE SUPERFAMILY PROTEIN"/>
    <property type="match status" value="1"/>
</dbReference>
<organism evidence="3 4">
    <name type="scientific">Dipteronia dyeriana</name>
    <dbReference type="NCBI Taxonomy" id="168575"/>
    <lineage>
        <taxon>Eukaryota</taxon>
        <taxon>Viridiplantae</taxon>
        <taxon>Streptophyta</taxon>
        <taxon>Embryophyta</taxon>
        <taxon>Tracheophyta</taxon>
        <taxon>Spermatophyta</taxon>
        <taxon>Magnoliopsida</taxon>
        <taxon>eudicotyledons</taxon>
        <taxon>Gunneridae</taxon>
        <taxon>Pentapetalae</taxon>
        <taxon>rosids</taxon>
        <taxon>malvids</taxon>
        <taxon>Sapindales</taxon>
        <taxon>Sapindaceae</taxon>
        <taxon>Hippocastanoideae</taxon>
        <taxon>Acereae</taxon>
        <taxon>Dipteronia</taxon>
    </lineage>
</organism>
<gene>
    <name evidence="3" type="ORF">Ddye_023121</name>
</gene>
<dbReference type="InterPro" id="IPR026960">
    <property type="entry name" value="RVT-Znf"/>
</dbReference>
<feature type="domain" description="RNase H type-1" evidence="1">
    <location>
        <begin position="270"/>
        <end position="376"/>
    </location>
</feature>
<dbReference type="InterPro" id="IPR036397">
    <property type="entry name" value="RNaseH_sf"/>
</dbReference>
<evidence type="ECO:0000313" key="4">
    <source>
        <dbReference type="Proteomes" id="UP001280121"/>
    </source>
</evidence>
<sequence>MCSPKSEGGLGFRDLETSNRAILAKQCWRFLKTPKSLAVKVLKGCYFKDGNFIDAKSNSAASFVWRSLVWGKELLKTGIHWLLVMVSQIITPSCGWNLQVLRENFIPSDVEAITQIPICNGDRKYTIMWHYNDKGVYTVKSGYWIGRKLVSNPSSSNTSLLASWWNFLWKLYIPLKVKIFVWKPCHNWIPTKFNISKRGVHMSGICEACKICDETTIHALWDCNKLKSVRKYWSSLSGKHIGSYSNFFELMMDRASLYNRKDAGLFCVMAWSFGDSNDEVFASSAQTILANLNEKTAKLSTMLNCIRFSVECGLTPCVFEMDEALVVKWIIEDQCNFFENGALIDDIRFLSSDMRKVKFVHNSKKANGVARSLAKLVLDVAVDTFWMEEVPACLNALVLADKPG</sequence>
<accession>A0AAD9WSY2</accession>
<dbReference type="Pfam" id="PF13966">
    <property type="entry name" value="zf-RVT"/>
    <property type="match status" value="1"/>
</dbReference>
<keyword evidence="4" id="KW-1185">Reference proteome</keyword>
<reference evidence="3" key="1">
    <citation type="journal article" date="2023" name="Plant J.">
        <title>Genome sequences and population genomics provide insights into the demographic history, inbreeding, and mutation load of two 'living fossil' tree species of Dipteronia.</title>
        <authorList>
            <person name="Feng Y."/>
            <person name="Comes H.P."/>
            <person name="Chen J."/>
            <person name="Zhu S."/>
            <person name="Lu R."/>
            <person name="Zhang X."/>
            <person name="Li P."/>
            <person name="Qiu J."/>
            <person name="Olsen K.M."/>
            <person name="Qiu Y."/>
        </authorList>
    </citation>
    <scope>NUCLEOTIDE SEQUENCE</scope>
    <source>
        <strain evidence="3">KIB01</strain>
    </source>
</reference>
<dbReference type="EMBL" id="JANJYI010000007">
    <property type="protein sequence ID" value="KAK2641358.1"/>
    <property type="molecule type" value="Genomic_DNA"/>
</dbReference>
<name>A0AAD9WSY2_9ROSI</name>
<dbReference type="Gene3D" id="3.30.420.10">
    <property type="entry name" value="Ribonuclease H-like superfamily/Ribonuclease H"/>
    <property type="match status" value="1"/>
</dbReference>
<evidence type="ECO:0008006" key="5">
    <source>
        <dbReference type="Google" id="ProtNLM"/>
    </source>
</evidence>